<accession>A0AA97CTV0</accession>
<feature type="chain" id="PRO_5041657266" description="TPM domain-containing protein" evidence="3">
    <location>
        <begin position="33"/>
        <end position="556"/>
    </location>
</feature>
<keyword evidence="2" id="KW-0472">Membrane</keyword>
<organism evidence="5">
    <name type="scientific">Gordonia sp. MP11Mi</name>
    <dbReference type="NCBI Taxonomy" id="3022769"/>
    <lineage>
        <taxon>Bacteria</taxon>
        <taxon>Bacillati</taxon>
        <taxon>Actinomycetota</taxon>
        <taxon>Actinomycetes</taxon>
        <taxon>Mycobacteriales</taxon>
        <taxon>Gordoniaceae</taxon>
        <taxon>Gordonia</taxon>
    </lineage>
</organism>
<evidence type="ECO:0000256" key="3">
    <source>
        <dbReference type="SAM" id="SignalP"/>
    </source>
</evidence>
<keyword evidence="2" id="KW-0812">Transmembrane</keyword>
<reference evidence="5" key="1">
    <citation type="submission" date="2023-06" db="EMBL/GenBank/DDBJ databases">
        <title>Gordonia sp. nov. and Pseudochrobactrum sp. nov., two species isolated from the burying beetle Nicrophorus vespilloides.</title>
        <authorList>
            <person name="Poehlein A."/>
            <person name="Guzman J."/>
            <person name="Daniel R."/>
            <person name="Vilcinskas A."/>
        </authorList>
    </citation>
    <scope>NUCLEOTIDE SEQUENCE</scope>
    <source>
        <strain evidence="5">MP11Mi</strain>
    </source>
</reference>
<dbReference type="InterPro" id="IPR007621">
    <property type="entry name" value="TPM_dom"/>
</dbReference>
<feature type="compositionally biased region" description="Low complexity" evidence="1">
    <location>
        <begin position="535"/>
        <end position="549"/>
    </location>
</feature>
<proteinExistence type="predicted"/>
<keyword evidence="3" id="KW-0732">Signal</keyword>
<feature type="transmembrane region" description="Helical" evidence="2">
    <location>
        <begin position="171"/>
        <end position="193"/>
    </location>
</feature>
<keyword evidence="2" id="KW-1133">Transmembrane helix</keyword>
<protein>
    <recommendedName>
        <fullName evidence="4">TPM domain-containing protein</fullName>
    </recommendedName>
</protein>
<dbReference type="RefSeq" id="WP_420041531.1">
    <property type="nucleotide sequence ID" value="NZ_CP128986.1"/>
</dbReference>
<dbReference type="Pfam" id="PF04536">
    <property type="entry name" value="TPM_phosphatase"/>
    <property type="match status" value="1"/>
</dbReference>
<sequence>MSSAPARRVSALLSTLVALLLGSALLAAPAHAEAPFRLPTQVVDPAGALTPDQSDRVWRAVYAVDGSHDIQYWVVYVKNFGGLQPADWVAKTVSQSDFGAHDVVLAVATDTRDYSLQAPVEVKGLTDDELHGIINDELAPAVAQGRFADAAVTVGEGLEDVGGEPETSRTWWIVTVAVIVVIAFAAAILFVLLRRRRAAAERPDAFTADELSQRPISELDPWSREVLTATERAIRSSADEAAHARNELGAAAEPFTVAVADARAAIAASHMLRQRLDERQVTDADQQRRLLVEIITTCSNADAMLDGRGSAFDRLRDLGAAADQRLDSLSTAIYDATERIPGIDARLTELSSTPDEVAGNILLASDLLAFARECIDQGREAATAGQRGSVIGAIRSAEGGLDQATRLLDAAGNADDTPRSTDLPDVIDLVRAASTYVQTRRGVVGSAAFTRLSEARRLADTAADLADTDPDASQGTAARAADLAGQALDAAVADVADWSSGQSGTPSDLSPVLAGVLVDSVLNGSMHDGGYSHNGRSPASFGGSSSAGRIGVGERV</sequence>
<evidence type="ECO:0000256" key="2">
    <source>
        <dbReference type="SAM" id="Phobius"/>
    </source>
</evidence>
<dbReference type="Gene3D" id="3.10.310.50">
    <property type="match status" value="1"/>
</dbReference>
<dbReference type="EMBL" id="CP128986">
    <property type="protein sequence ID" value="WOC12284.1"/>
    <property type="molecule type" value="Genomic_DNA"/>
</dbReference>
<dbReference type="AlphaFoldDB" id="A0AA97CTV0"/>
<gene>
    <name evidence="5" type="ORF">MP11Mi_13690</name>
</gene>
<evidence type="ECO:0000256" key="1">
    <source>
        <dbReference type="SAM" id="MobiDB-lite"/>
    </source>
</evidence>
<feature type="region of interest" description="Disordered" evidence="1">
    <location>
        <begin position="528"/>
        <end position="556"/>
    </location>
</feature>
<name>A0AA97CTV0_9ACTN</name>
<evidence type="ECO:0000259" key="4">
    <source>
        <dbReference type="Pfam" id="PF04536"/>
    </source>
</evidence>
<feature type="signal peptide" evidence="3">
    <location>
        <begin position="1"/>
        <end position="32"/>
    </location>
</feature>
<feature type="domain" description="TPM" evidence="4">
    <location>
        <begin position="42"/>
        <end position="159"/>
    </location>
</feature>
<evidence type="ECO:0000313" key="5">
    <source>
        <dbReference type="EMBL" id="WOC12284.1"/>
    </source>
</evidence>